<feature type="compositionally biased region" description="Polar residues" evidence="1">
    <location>
        <begin position="32"/>
        <end position="62"/>
    </location>
</feature>
<evidence type="ECO:0000313" key="4">
    <source>
        <dbReference type="Proteomes" id="UP000092730"/>
    </source>
</evidence>
<feature type="region of interest" description="Disordered" evidence="1">
    <location>
        <begin position="555"/>
        <end position="689"/>
    </location>
</feature>
<feature type="compositionally biased region" description="Polar residues" evidence="1">
    <location>
        <begin position="886"/>
        <end position="901"/>
    </location>
</feature>
<feature type="compositionally biased region" description="Basic and acidic residues" evidence="1">
    <location>
        <begin position="963"/>
        <end position="973"/>
    </location>
</feature>
<accession>A0A1B9FWT0</accession>
<reference evidence="2" key="3">
    <citation type="submission" date="2014-01" db="EMBL/GenBank/DDBJ databases">
        <title>Evolution of pathogenesis and genome organization in the Tremellales.</title>
        <authorList>
            <person name="Cuomo C."/>
            <person name="Litvintseva A."/>
            <person name="Heitman J."/>
            <person name="Chen Y."/>
            <person name="Sun S."/>
            <person name="Springer D."/>
            <person name="Dromer F."/>
            <person name="Young S."/>
            <person name="Zeng Q."/>
            <person name="Chapman S."/>
            <person name="Gujja S."/>
            <person name="Saif S."/>
            <person name="Birren B."/>
        </authorList>
    </citation>
    <scope>NUCLEOTIDE SEQUENCE</scope>
    <source>
        <strain evidence="2">CBS 10118</strain>
    </source>
</reference>
<dbReference type="KEGG" id="kbi:30211963"/>
<gene>
    <name evidence="2" type="ORF">I302_07564</name>
    <name evidence="3" type="ORF">I302_108070</name>
</gene>
<dbReference type="STRING" id="1296100.A0A1B9FWT0"/>
<feature type="compositionally biased region" description="Polar residues" evidence="1">
    <location>
        <begin position="649"/>
        <end position="663"/>
    </location>
</feature>
<dbReference type="Proteomes" id="UP000092730">
    <property type="component" value="Chromosome 7"/>
</dbReference>
<reference evidence="2" key="1">
    <citation type="submission" date="2013-07" db="EMBL/GenBank/DDBJ databases">
        <title>The Genome Sequence of Cryptococcus bestiolae CBS10118.</title>
        <authorList>
            <consortium name="The Broad Institute Genome Sequencing Platform"/>
            <person name="Cuomo C."/>
            <person name="Litvintseva A."/>
            <person name="Chen Y."/>
            <person name="Heitman J."/>
            <person name="Sun S."/>
            <person name="Springer D."/>
            <person name="Dromer F."/>
            <person name="Young S.K."/>
            <person name="Zeng Q."/>
            <person name="Gargeya S."/>
            <person name="Fitzgerald M."/>
            <person name="Abouelleil A."/>
            <person name="Alvarado L."/>
            <person name="Berlin A.M."/>
            <person name="Chapman S.B."/>
            <person name="Dewar J."/>
            <person name="Goldberg J."/>
            <person name="Griggs A."/>
            <person name="Gujja S."/>
            <person name="Hansen M."/>
            <person name="Howarth C."/>
            <person name="Imamovic A."/>
            <person name="Larimer J."/>
            <person name="McCowan C."/>
            <person name="Murphy C."/>
            <person name="Pearson M."/>
            <person name="Priest M."/>
            <person name="Roberts A."/>
            <person name="Saif S."/>
            <person name="Shea T."/>
            <person name="Sykes S."/>
            <person name="Wortman J."/>
            <person name="Nusbaum C."/>
            <person name="Birren B."/>
        </authorList>
    </citation>
    <scope>NUCLEOTIDE SEQUENCE [LARGE SCALE GENOMIC DNA]</scope>
    <source>
        <strain evidence="2">CBS 10118</strain>
    </source>
</reference>
<feature type="compositionally biased region" description="Basic and acidic residues" evidence="1">
    <location>
        <begin position="604"/>
        <end position="616"/>
    </location>
</feature>
<feature type="compositionally biased region" description="Basic and acidic residues" evidence="1">
    <location>
        <begin position="664"/>
        <end position="675"/>
    </location>
</feature>
<feature type="compositionally biased region" description="Polar residues" evidence="1">
    <location>
        <begin position="572"/>
        <end position="583"/>
    </location>
</feature>
<reference evidence="3" key="2">
    <citation type="submission" date="2013-07" db="EMBL/GenBank/DDBJ databases">
        <authorList>
            <consortium name="The Broad Institute Genome Sequencing Platform"/>
            <person name="Cuomo C."/>
            <person name="Litvintseva A."/>
            <person name="Chen Y."/>
            <person name="Heitman J."/>
            <person name="Sun S."/>
            <person name="Springer D."/>
            <person name="Dromer F."/>
            <person name="Young S.K."/>
            <person name="Zeng Q."/>
            <person name="Gargeya S."/>
            <person name="Fitzgerald M."/>
            <person name="Abouelleil A."/>
            <person name="Alvarado L."/>
            <person name="Berlin A.M."/>
            <person name="Chapman S.B."/>
            <person name="Dewar J."/>
            <person name="Goldberg J."/>
            <person name="Griggs A."/>
            <person name="Gujja S."/>
            <person name="Hansen M."/>
            <person name="Howarth C."/>
            <person name="Imamovic A."/>
            <person name="Larimer J."/>
            <person name="McCowan C."/>
            <person name="Murphy C."/>
            <person name="Pearson M."/>
            <person name="Priest M."/>
            <person name="Roberts A."/>
            <person name="Saif S."/>
            <person name="Shea T."/>
            <person name="Sykes S."/>
            <person name="Wortman J."/>
            <person name="Nusbaum C."/>
            <person name="Birren B."/>
        </authorList>
    </citation>
    <scope>NUCLEOTIDE SEQUENCE</scope>
    <source>
        <strain evidence="3">CBS 10118</strain>
    </source>
</reference>
<feature type="compositionally biased region" description="Low complexity" evidence="1">
    <location>
        <begin position="908"/>
        <end position="932"/>
    </location>
</feature>
<keyword evidence="4" id="KW-1185">Reference proteome</keyword>
<feature type="region of interest" description="Disordered" evidence="1">
    <location>
        <begin position="1"/>
        <end position="68"/>
    </location>
</feature>
<feature type="compositionally biased region" description="Polar residues" evidence="1">
    <location>
        <begin position="951"/>
        <end position="960"/>
    </location>
</feature>
<dbReference type="EMBL" id="CP144547">
    <property type="protein sequence ID" value="WVW86032.1"/>
    <property type="molecule type" value="Genomic_DNA"/>
</dbReference>
<dbReference type="VEuPathDB" id="FungiDB:I302_07564"/>
<feature type="region of interest" description="Disordered" evidence="1">
    <location>
        <begin position="1000"/>
        <end position="1021"/>
    </location>
</feature>
<proteinExistence type="predicted"/>
<evidence type="ECO:0000313" key="3">
    <source>
        <dbReference type="EMBL" id="WVW86032.1"/>
    </source>
</evidence>
<dbReference type="RefSeq" id="XP_019044280.1">
    <property type="nucleotide sequence ID" value="XM_019194157.1"/>
</dbReference>
<sequence length="1021" mass="111167">MTNQLHHTPSPTTRDTPRDKPTRRPEGIIDVTSPSPNALSPTTSSTQISIMNNSHTYSSTNPKPKRRSWFSLRRAKQLIDQSNQTTTSIPIPEENHLVTPLPPPSAWTGLPEERLRPILFQPNRIQTLYVSKSERDLYLAAMSQLDQAPPPLPLWADRAPELPKLNTQLTPLKAPSIPNGSIGRSGGHARSISEGGSTAFHPLTSRPLSPKLVTSPQMGRSGLMVRDEFIRTAPPQQSKHALMAFTPPSGLRLTGFPPSTISAVDLVLQENRDQGIMGRSESAENLSKRKEDEKFTWKVELEGKVWKRKGSQELDSIRLLIALLSIIGIHGWTLVENVQAGGSKKDAHNLLFSYSPETSINPPLFFALSIPLPDRLSLISPPPKVTPAIISALREAIIASPAKSYKHARDGTTATGVTVTSDNNGSISSRSKSPKIKWNGYDPRGIKLEGWVHDGVYRFWIDGMRRWLGGTVKRKIVENLHPNLLIGIINNITNLHFELAASIPLLPIAKGRDVLIFSSLPSSGLSVVDSYAPRAPSMAGTESPVLVSPMASVPAQNHLDDPREVDPDNRQLPWTSVVNSQSRPPSPIKGNKPPPPSAGNSSNDKSRQRTASRESSKPLLAAPSASANTTPKHKNVLLKKNSLTRRRSTSANGTYSRQPSESGHGNDRYSADGRHSAQGTYHAPPEDRLFKVMNPDTSSERWSFIDPPPNVGKLGVTMFDSTGGHTHHYSPPIGRTSGEDGSRETNGSSVYADAPTDPVRLIPIHDDQPTARGPATAMPRGILESTSPESELGFGEHDTQSELHHANPVTKPLVLGQPINKDDEMMVGTMPLKDSDSPERRGRTNIVDLGSAIQSVHGSVGYLQSMISGISGHGGGPRNSMDLDTLQANYPPSASGLQTGNDGVVPKPEIVIINPSSNNSQSEQSSKPQSDEAIPPPPLPDRPHPDHIPESTLSMASSAARTHPNEEEIVKQRNKYYEWERKGKVKAGMRRIWDEDEGSWRDVPIPHVEGVGSGRTKVTMG</sequence>
<reference evidence="3" key="4">
    <citation type="submission" date="2024-02" db="EMBL/GenBank/DDBJ databases">
        <title>Comparative genomics of Cryptococcus and Kwoniella reveals pathogenesis evolution and contrasting modes of karyotype evolution via chromosome fusion or intercentromeric recombination.</title>
        <authorList>
            <person name="Coelho M.A."/>
            <person name="David-Palma M."/>
            <person name="Shea T."/>
            <person name="Bowers K."/>
            <person name="McGinley-Smith S."/>
            <person name="Mohammad A.W."/>
            <person name="Gnirke A."/>
            <person name="Yurkov A.M."/>
            <person name="Nowrousian M."/>
            <person name="Sun S."/>
            <person name="Cuomo C.A."/>
            <person name="Heitman J."/>
        </authorList>
    </citation>
    <scope>NUCLEOTIDE SEQUENCE</scope>
    <source>
        <strain evidence="3">CBS 10118</strain>
    </source>
</reference>
<dbReference type="EMBL" id="KI894024">
    <property type="protein sequence ID" value="OCF23210.1"/>
    <property type="molecule type" value="Genomic_DNA"/>
</dbReference>
<organism evidence="2">
    <name type="scientific">Kwoniella bestiolae CBS 10118</name>
    <dbReference type="NCBI Taxonomy" id="1296100"/>
    <lineage>
        <taxon>Eukaryota</taxon>
        <taxon>Fungi</taxon>
        <taxon>Dikarya</taxon>
        <taxon>Basidiomycota</taxon>
        <taxon>Agaricomycotina</taxon>
        <taxon>Tremellomycetes</taxon>
        <taxon>Tremellales</taxon>
        <taxon>Cryptococcaceae</taxon>
        <taxon>Kwoniella</taxon>
    </lineage>
</organism>
<dbReference type="AlphaFoldDB" id="A0A1B9FWT0"/>
<feature type="compositionally biased region" description="Basic and acidic residues" evidence="1">
    <location>
        <begin position="558"/>
        <end position="569"/>
    </location>
</feature>
<dbReference type="PANTHER" id="PTHR38696">
    <property type="entry name" value="MEDIATOR OF RNA POLYMERASE II TRANSCRIPTION SUBUNIT 13"/>
    <property type="match status" value="1"/>
</dbReference>
<feature type="compositionally biased region" description="Low complexity" evidence="1">
    <location>
        <begin position="617"/>
        <end position="627"/>
    </location>
</feature>
<evidence type="ECO:0000313" key="2">
    <source>
        <dbReference type="EMBL" id="OCF23210.1"/>
    </source>
</evidence>
<feature type="region of interest" description="Disordered" evidence="1">
    <location>
        <begin position="723"/>
        <end position="755"/>
    </location>
</feature>
<name>A0A1B9FWT0_9TREE</name>
<feature type="compositionally biased region" description="Basic and acidic residues" evidence="1">
    <location>
        <begin position="15"/>
        <end position="27"/>
    </location>
</feature>
<feature type="region of interest" description="Disordered" evidence="1">
    <location>
        <begin position="170"/>
        <end position="195"/>
    </location>
</feature>
<feature type="compositionally biased region" description="Pro residues" evidence="1">
    <location>
        <begin position="584"/>
        <end position="597"/>
    </location>
</feature>
<dbReference type="GeneID" id="30211963"/>
<feature type="compositionally biased region" description="Basic residues" evidence="1">
    <location>
        <begin position="631"/>
        <end position="648"/>
    </location>
</feature>
<feature type="region of interest" description="Disordered" evidence="1">
    <location>
        <begin position="873"/>
        <end position="973"/>
    </location>
</feature>
<dbReference type="OrthoDB" id="2596799at2759"/>
<protein>
    <submittedName>
        <fullName evidence="2">Uncharacterized protein</fullName>
    </submittedName>
</protein>
<evidence type="ECO:0000256" key="1">
    <source>
        <dbReference type="SAM" id="MobiDB-lite"/>
    </source>
</evidence>
<dbReference type="PANTHER" id="PTHR38696:SF1">
    <property type="entry name" value="MEDIATOR OF RNA POLYMERASE II TRANSCRIPTION SUBUNIT 13"/>
    <property type="match status" value="1"/>
</dbReference>